<evidence type="ECO:0000256" key="1">
    <source>
        <dbReference type="SAM" id="MobiDB-lite"/>
    </source>
</evidence>
<feature type="transmembrane region" description="Helical" evidence="2">
    <location>
        <begin position="794"/>
        <end position="814"/>
    </location>
</feature>
<dbReference type="AlphaFoldDB" id="A0AA40KA36"/>
<dbReference type="InterPro" id="IPR021840">
    <property type="entry name" value="DUF3433"/>
</dbReference>
<feature type="transmembrane region" description="Helical" evidence="2">
    <location>
        <begin position="673"/>
        <end position="694"/>
    </location>
</feature>
<feature type="transmembrane region" description="Helical" evidence="2">
    <location>
        <begin position="77"/>
        <end position="97"/>
    </location>
</feature>
<keyword evidence="2" id="KW-0472">Membrane</keyword>
<keyword evidence="2" id="KW-1133">Transmembrane helix</keyword>
<feature type="transmembrane region" description="Helical" evidence="2">
    <location>
        <begin position="917"/>
        <end position="940"/>
    </location>
</feature>
<sequence>MMQQLPLLQQRQQQEQQQQQQQRRHDEPRAYGSYDYNLQATEDQEDDLNPDNEPKTRKPVVRRFGKLPNYKPTPLRWPFLAAVIALLCVAIALVVAAQKAMPDSDTSAVFLGINPTVVIGDRRLRFARAVSDNSTSVALVAATTSLVSTTTSNTVASDAGATGSTTGSGVEGLGASESSKPSTTSTSLPTASSTSTSNLPSSTSSRPPTSSGVSSSTGSSSGSSSTKSSTGTSGSTSSTASGGSQERVAGSSTTSRTSSSVSGSLVPISTYVTSVPINITMPASLSTVVEATTSFRVITVSSAVVFESTVTIPVAPGVIGTLTGTLATFDDLTSVLSSTSFSTFLSTVVEAATTTKVLTVAPSLVATYGEVVVTEFQTVIAPEVLVTPGDSPDLSRAKETVGVEVINPVIITVTNTAPPIAIAVPTVEVKTEVFTPIETGVVAVGGFAVTDVVVITPSPQVAVPRIATVDGTPVTVQDFVAAPVGQPFTYTAVSIVEGNLVTQVVVTTPVGTPFQPVSYTTTRMVGGTPTVVTLTPPPTTLVTTVDGTPVTRVTTPPATSFTTTLGGTPTVEVVVITPSGSAPITLTFISTSGASLSTFTRTLAPTTIVTTISGILTTITSTPSASIGLSTISGLTRTFTSTLSPTQDSDKGATPRPSVIASTKTYRWGPQDLFIGTFLPQLIGILLVVLVRIIDINAKLYQPFQSLARESGASGAEALTMQYSGVMSFITPAVTMLQGHPIPFITTLMVGCASFIVPLATEAIGLKLHGTCYLNTADSRCGPALGVSTTPANILIGVVAAVIVMLAAVLGLMLRWATGLHANPWNLAGIASLAVNGQVRIQQGTEEAMKKAVSPKQYGLGYFQNAFGREEYGIILLDESGQSLHEQVDGGGLDRFDNATAARLGPRRILPFMVLRYPWRICFILFQLAMFVFVLYYHIYYTGKIDDGRRLWEFMSANHFGVRFVFAFIGVIIAFSWQSFFLSVSIMTPYQLMAKRTQPAERSILFSASTNPFSGIWAAIKHRHVFYFFTCLAAIFSEFLPMLLANIPFSLTQVYASASACAILSVIFLCTQITVLFASFFVRYPPMPVDPRSIAGAMYYVSQSQMLNDFAGISQLNKKERERSVKEMGRRYFYGVLVGGSWRRMGVDHDLGPSEEVVTAYSGARTDSPPATGRYEDMAA</sequence>
<evidence type="ECO:0000313" key="3">
    <source>
        <dbReference type="EMBL" id="KAK0751634.1"/>
    </source>
</evidence>
<dbReference type="Pfam" id="PF11915">
    <property type="entry name" value="DUF3433"/>
    <property type="match status" value="2"/>
</dbReference>
<reference evidence="3" key="1">
    <citation type="submission" date="2023-06" db="EMBL/GenBank/DDBJ databases">
        <title>Genome-scale phylogeny and comparative genomics of the fungal order Sordariales.</title>
        <authorList>
            <consortium name="Lawrence Berkeley National Laboratory"/>
            <person name="Hensen N."/>
            <person name="Bonometti L."/>
            <person name="Westerberg I."/>
            <person name="Brannstrom I.O."/>
            <person name="Guillou S."/>
            <person name="Cros-Aarteil S."/>
            <person name="Calhoun S."/>
            <person name="Haridas S."/>
            <person name="Kuo A."/>
            <person name="Mondo S."/>
            <person name="Pangilinan J."/>
            <person name="Riley R."/>
            <person name="LaButti K."/>
            <person name="Andreopoulos B."/>
            <person name="Lipzen A."/>
            <person name="Chen C."/>
            <person name="Yanf M."/>
            <person name="Daum C."/>
            <person name="Ng V."/>
            <person name="Clum A."/>
            <person name="Steindorff A."/>
            <person name="Ohm R."/>
            <person name="Martin F."/>
            <person name="Silar P."/>
            <person name="Natvig D."/>
            <person name="Lalanne C."/>
            <person name="Gautier V."/>
            <person name="Ament-velasquez S.L."/>
            <person name="Kruys A."/>
            <person name="Hutchinson M.I."/>
            <person name="Powell A.J."/>
            <person name="Barry K."/>
            <person name="Miller A.N."/>
            <person name="Grigoriev I.V."/>
            <person name="Debuchy R."/>
            <person name="Gladieux P."/>
            <person name="Thoren M.H."/>
            <person name="Johannesson H."/>
        </authorList>
    </citation>
    <scope>NUCLEOTIDE SEQUENCE</scope>
    <source>
        <strain evidence="3">SMH3187-1</strain>
    </source>
</reference>
<feature type="region of interest" description="Disordered" evidence="1">
    <location>
        <begin position="150"/>
        <end position="262"/>
    </location>
</feature>
<dbReference type="PANTHER" id="PTHR37544:SF3">
    <property type="entry name" value="SPRAY"/>
    <property type="match status" value="1"/>
</dbReference>
<protein>
    <recommendedName>
        <fullName evidence="5">Zonadhesin</fullName>
    </recommendedName>
</protein>
<accession>A0AA40KA36</accession>
<organism evidence="3 4">
    <name type="scientific">Schizothecium vesticola</name>
    <dbReference type="NCBI Taxonomy" id="314040"/>
    <lineage>
        <taxon>Eukaryota</taxon>
        <taxon>Fungi</taxon>
        <taxon>Dikarya</taxon>
        <taxon>Ascomycota</taxon>
        <taxon>Pezizomycotina</taxon>
        <taxon>Sordariomycetes</taxon>
        <taxon>Sordariomycetidae</taxon>
        <taxon>Sordariales</taxon>
        <taxon>Schizotheciaceae</taxon>
        <taxon>Schizothecium</taxon>
    </lineage>
</organism>
<evidence type="ECO:0000256" key="2">
    <source>
        <dbReference type="SAM" id="Phobius"/>
    </source>
</evidence>
<feature type="transmembrane region" description="Helical" evidence="2">
    <location>
        <begin position="960"/>
        <end position="986"/>
    </location>
</feature>
<evidence type="ECO:0008006" key="5">
    <source>
        <dbReference type="Google" id="ProtNLM"/>
    </source>
</evidence>
<dbReference type="Proteomes" id="UP001172155">
    <property type="component" value="Unassembled WGS sequence"/>
</dbReference>
<dbReference type="PANTHER" id="PTHR37544">
    <property type="entry name" value="SPRAY-RELATED"/>
    <property type="match status" value="1"/>
</dbReference>
<feature type="region of interest" description="Disordered" evidence="1">
    <location>
        <begin position="1"/>
        <end position="57"/>
    </location>
</feature>
<feature type="compositionally biased region" description="Low complexity" evidence="1">
    <location>
        <begin position="176"/>
        <end position="244"/>
    </location>
</feature>
<dbReference type="EMBL" id="JAUKUD010000002">
    <property type="protein sequence ID" value="KAK0751634.1"/>
    <property type="molecule type" value="Genomic_DNA"/>
</dbReference>
<proteinExistence type="predicted"/>
<feature type="compositionally biased region" description="Low complexity" evidence="1">
    <location>
        <begin position="251"/>
        <end position="262"/>
    </location>
</feature>
<feature type="transmembrane region" description="Helical" evidence="2">
    <location>
        <begin position="1055"/>
        <end position="1082"/>
    </location>
</feature>
<feature type="transmembrane region" description="Helical" evidence="2">
    <location>
        <begin position="1025"/>
        <end position="1049"/>
    </location>
</feature>
<evidence type="ECO:0000313" key="4">
    <source>
        <dbReference type="Proteomes" id="UP001172155"/>
    </source>
</evidence>
<feature type="compositionally biased region" description="Low complexity" evidence="1">
    <location>
        <begin position="150"/>
        <end position="168"/>
    </location>
</feature>
<keyword evidence="2" id="KW-0812">Transmembrane</keyword>
<comment type="caution">
    <text evidence="3">The sequence shown here is derived from an EMBL/GenBank/DDBJ whole genome shotgun (WGS) entry which is preliminary data.</text>
</comment>
<gene>
    <name evidence="3" type="ORF">B0T18DRAFT_73038</name>
</gene>
<name>A0AA40KA36_9PEZI</name>
<keyword evidence="4" id="KW-1185">Reference proteome</keyword>
<feature type="compositionally biased region" description="Low complexity" evidence="1">
    <location>
        <begin position="1"/>
        <end position="21"/>
    </location>
</feature>